<keyword evidence="3" id="KW-0804">Transcription</keyword>
<dbReference type="SUPFAM" id="SSF64288">
    <property type="entry name" value="Chorismate lyase-like"/>
    <property type="match status" value="1"/>
</dbReference>
<dbReference type="SMART" id="SM00345">
    <property type="entry name" value="HTH_GNTR"/>
    <property type="match status" value="1"/>
</dbReference>
<gene>
    <name evidence="5" type="ORF">CLV67_105127</name>
</gene>
<dbReference type="PANTHER" id="PTHR44846:SF1">
    <property type="entry name" value="MANNOSYL-D-GLYCERATE TRANSPORT_METABOLISM SYSTEM REPRESSOR MNGR-RELATED"/>
    <property type="match status" value="1"/>
</dbReference>
<evidence type="ECO:0000259" key="4">
    <source>
        <dbReference type="PROSITE" id="PS50949"/>
    </source>
</evidence>
<dbReference type="SUPFAM" id="SSF46785">
    <property type="entry name" value="Winged helix' DNA-binding domain"/>
    <property type="match status" value="1"/>
</dbReference>
<dbReference type="GO" id="GO:0045892">
    <property type="term" value="P:negative regulation of DNA-templated transcription"/>
    <property type="evidence" value="ECO:0007669"/>
    <property type="project" value="TreeGrafter"/>
</dbReference>
<sequence length="234" mass="25772">MRRAEVRDRLRELIDARGPGDPMPSERTLSELLQASRPTVRAAIDDLARTGLLVRQHGKGTFTSPHKISQEVPSGFGEPVPPADGDWTSEVLDFRVEPAGARLGRRLQVSPSDDLLYVRRLRIVDGEPMAIEQIRLPATVAPGITAGEFVSGSLYRRLREDYGVNPAEAVQTVEPTVTDADESGLLGVPLHSPALLFERTSRDDGGRVIEFTRSIYRGDRYRITSHLRLGPNSG</sequence>
<dbReference type="PANTHER" id="PTHR44846">
    <property type="entry name" value="MANNOSYL-D-GLYCERATE TRANSPORT/METABOLISM SYSTEM REPRESSOR MNGR-RELATED"/>
    <property type="match status" value="1"/>
</dbReference>
<dbReference type="InterPro" id="IPR000524">
    <property type="entry name" value="Tscrpt_reg_HTH_GntR"/>
</dbReference>
<feature type="domain" description="HTH gntR-type" evidence="4">
    <location>
        <begin position="1"/>
        <end position="66"/>
    </location>
</feature>
<dbReference type="InterPro" id="IPR028978">
    <property type="entry name" value="Chorismate_lyase_/UTRA_dom_sf"/>
</dbReference>
<proteinExistence type="predicted"/>
<evidence type="ECO:0000256" key="3">
    <source>
        <dbReference type="ARBA" id="ARBA00023163"/>
    </source>
</evidence>
<dbReference type="SMART" id="SM00866">
    <property type="entry name" value="UTRA"/>
    <property type="match status" value="1"/>
</dbReference>
<evidence type="ECO:0000313" key="6">
    <source>
        <dbReference type="Proteomes" id="UP000239415"/>
    </source>
</evidence>
<dbReference type="EMBL" id="PVMZ01000005">
    <property type="protein sequence ID" value="PRX21950.1"/>
    <property type="molecule type" value="Genomic_DNA"/>
</dbReference>
<dbReference type="OrthoDB" id="7363114at2"/>
<name>A0A2T0KEZ5_9ACTN</name>
<accession>A0A2T0KEZ5</accession>
<dbReference type="InterPro" id="IPR036390">
    <property type="entry name" value="WH_DNA-bd_sf"/>
</dbReference>
<dbReference type="PRINTS" id="PR00035">
    <property type="entry name" value="HTHGNTR"/>
</dbReference>
<dbReference type="InterPro" id="IPR050679">
    <property type="entry name" value="Bact_HTH_transcr_reg"/>
</dbReference>
<dbReference type="InterPro" id="IPR011663">
    <property type="entry name" value="UTRA"/>
</dbReference>
<dbReference type="Pfam" id="PF00392">
    <property type="entry name" value="GntR"/>
    <property type="match status" value="1"/>
</dbReference>
<dbReference type="RefSeq" id="WP_106318470.1">
    <property type="nucleotide sequence ID" value="NZ_BOMO01000036.1"/>
</dbReference>
<dbReference type="Gene3D" id="1.10.10.10">
    <property type="entry name" value="Winged helix-like DNA-binding domain superfamily/Winged helix DNA-binding domain"/>
    <property type="match status" value="1"/>
</dbReference>
<evidence type="ECO:0000313" key="5">
    <source>
        <dbReference type="EMBL" id="PRX21950.1"/>
    </source>
</evidence>
<evidence type="ECO:0000256" key="1">
    <source>
        <dbReference type="ARBA" id="ARBA00023015"/>
    </source>
</evidence>
<keyword evidence="1" id="KW-0805">Transcription regulation</keyword>
<evidence type="ECO:0000256" key="2">
    <source>
        <dbReference type="ARBA" id="ARBA00023125"/>
    </source>
</evidence>
<reference evidence="5 6" key="1">
    <citation type="submission" date="2018-03" db="EMBL/GenBank/DDBJ databases">
        <title>Genomic Encyclopedia of Archaeal and Bacterial Type Strains, Phase II (KMG-II): from individual species to whole genera.</title>
        <authorList>
            <person name="Goeker M."/>
        </authorList>
    </citation>
    <scope>NUCLEOTIDE SEQUENCE [LARGE SCALE GENOMIC DNA]</scope>
    <source>
        <strain evidence="5 6">DSM 43146</strain>
    </source>
</reference>
<dbReference type="Gene3D" id="3.40.1410.10">
    <property type="entry name" value="Chorismate lyase-like"/>
    <property type="match status" value="1"/>
</dbReference>
<dbReference type="Pfam" id="PF07702">
    <property type="entry name" value="UTRA"/>
    <property type="match status" value="1"/>
</dbReference>
<comment type="caution">
    <text evidence="5">The sequence shown here is derived from an EMBL/GenBank/DDBJ whole genome shotgun (WGS) entry which is preliminary data.</text>
</comment>
<dbReference type="PROSITE" id="PS50949">
    <property type="entry name" value="HTH_GNTR"/>
    <property type="match status" value="1"/>
</dbReference>
<dbReference type="AlphaFoldDB" id="A0A2T0KEZ5"/>
<dbReference type="InterPro" id="IPR036388">
    <property type="entry name" value="WH-like_DNA-bd_sf"/>
</dbReference>
<dbReference type="CDD" id="cd07377">
    <property type="entry name" value="WHTH_GntR"/>
    <property type="match status" value="1"/>
</dbReference>
<dbReference type="GO" id="GO:0003700">
    <property type="term" value="F:DNA-binding transcription factor activity"/>
    <property type="evidence" value="ECO:0007669"/>
    <property type="project" value="InterPro"/>
</dbReference>
<keyword evidence="6" id="KW-1185">Reference proteome</keyword>
<protein>
    <submittedName>
        <fullName evidence="5">GntR family transcriptional regulator</fullName>
    </submittedName>
</protein>
<keyword evidence="2" id="KW-0238">DNA-binding</keyword>
<dbReference type="GO" id="GO:0003677">
    <property type="term" value="F:DNA binding"/>
    <property type="evidence" value="ECO:0007669"/>
    <property type="project" value="UniProtKB-KW"/>
</dbReference>
<organism evidence="5 6">
    <name type="scientific">Actinoplanes italicus</name>
    <dbReference type="NCBI Taxonomy" id="113567"/>
    <lineage>
        <taxon>Bacteria</taxon>
        <taxon>Bacillati</taxon>
        <taxon>Actinomycetota</taxon>
        <taxon>Actinomycetes</taxon>
        <taxon>Micromonosporales</taxon>
        <taxon>Micromonosporaceae</taxon>
        <taxon>Actinoplanes</taxon>
    </lineage>
</organism>
<dbReference type="Proteomes" id="UP000239415">
    <property type="component" value="Unassembled WGS sequence"/>
</dbReference>